<comment type="similarity">
    <text evidence="1">Belongs to the clavaminate synthase family.</text>
</comment>
<evidence type="ECO:0000256" key="5">
    <source>
        <dbReference type="PIRSR" id="PIRSR019543-2"/>
    </source>
</evidence>
<dbReference type="Proteomes" id="UP000031535">
    <property type="component" value="Unassembled WGS sequence"/>
</dbReference>
<dbReference type="STRING" id="226910.UCMB321_4594"/>
<evidence type="ECO:0000256" key="3">
    <source>
        <dbReference type="ARBA" id="ARBA00023002"/>
    </source>
</evidence>
<dbReference type="GO" id="GO:0005506">
    <property type="term" value="F:iron ion binding"/>
    <property type="evidence" value="ECO:0007669"/>
    <property type="project" value="InterPro"/>
</dbReference>
<dbReference type="InterPro" id="IPR003819">
    <property type="entry name" value="TauD/TfdA-like"/>
</dbReference>
<feature type="domain" description="TauD/TfdA-like" evidence="6">
    <location>
        <begin position="244"/>
        <end position="313"/>
    </location>
</feature>
<reference evidence="7 8" key="1">
    <citation type="submission" date="2015-01" db="EMBL/GenBank/DDBJ databases">
        <title>Complete genome of Pseudomonas batumici UCM B-321 producer of the batumin antibiotic with strong antistaphilococcal and potential anticancer activity.</title>
        <authorList>
            <person name="Klochko V.V."/>
            <person name="Zelena L.B."/>
            <person name="Elena K.A."/>
            <person name="Reva O.N."/>
        </authorList>
    </citation>
    <scope>NUCLEOTIDE SEQUENCE [LARGE SCALE GENOMIC DNA]</scope>
    <source>
        <strain evidence="7 8">UCM B-321</strain>
    </source>
</reference>
<dbReference type="AlphaFoldDB" id="A0A0C2E707"/>
<comment type="caution">
    <text evidence="7">The sequence shown here is derived from an EMBL/GenBank/DDBJ whole genome shotgun (WGS) entry which is preliminary data.</text>
</comment>
<dbReference type="SUPFAM" id="SSF51197">
    <property type="entry name" value="Clavaminate synthase-like"/>
    <property type="match status" value="1"/>
</dbReference>
<protein>
    <submittedName>
        <fullName evidence="7">Putative oxygenase</fullName>
    </submittedName>
</protein>
<evidence type="ECO:0000256" key="1">
    <source>
        <dbReference type="ARBA" id="ARBA00008425"/>
    </source>
</evidence>
<keyword evidence="2 5" id="KW-0479">Metal-binding</keyword>
<proteinExistence type="inferred from homology"/>
<dbReference type="Pfam" id="PF02668">
    <property type="entry name" value="TauD"/>
    <property type="match status" value="1"/>
</dbReference>
<evidence type="ECO:0000256" key="2">
    <source>
        <dbReference type="ARBA" id="ARBA00022723"/>
    </source>
</evidence>
<dbReference type="EMBL" id="JXDG01000059">
    <property type="protein sequence ID" value="KIH81664.1"/>
    <property type="molecule type" value="Genomic_DNA"/>
</dbReference>
<evidence type="ECO:0000256" key="4">
    <source>
        <dbReference type="ARBA" id="ARBA00023004"/>
    </source>
</evidence>
<dbReference type="InterPro" id="IPR042098">
    <property type="entry name" value="TauD-like_sf"/>
</dbReference>
<dbReference type="InterPro" id="IPR014503">
    <property type="entry name" value="Clavaminate_syn-like"/>
</dbReference>
<keyword evidence="8" id="KW-1185">Reference proteome</keyword>
<gene>
    <name evidence="7" type="ORF">UCMB321_4594</name>
</gene>
<evidence type="ECO:0000313" key="7">
    <source>
        <dbReference type="EMBL" id="KIH81664.1"/>
    </source>
</evidence>
<sequence>MAMDVQQASMVQVMVIHEPDLTGLEGCRARLADTPHCADSVGEVGGDWLGGVLGSDIVEAIRAFPASPYKALLLRGIALSTEVATPCNGFLPNAQCVLDFDLLQFGMLRLLGVKPHAVEYENHGKLVRNVVPVPEAAGTTSSWGADVEFFWHTDNPNWPFDDQSQDVTESVPNFLAFTAVRNLERASTDIVCVDHIVSQLPDWALFQLQRPAYTFGAPASNEGFDGQQKVLPILEQGDSGYRLRFDDGIVAALDPDSKEALGLLCQCLRDAQGIAVVLQPGDFFIFKNARVLHRRKAFQPMPNSEARWLRRVYGS</sequence>
<evidence type="ECO:0000313" key="8">
    <source>
        <dbReference type="Proteomes" id="UP000031535"/>
    </source>
</evidence>
<keyword evidence="4 5" id="KW-0408">Iron</keyword>
<organism evidence="7 8">
    <name type="scientific">Pseudomonas batumici</name>
    <dbReference type="NCBI Taxonomy" id="226910"/>
    <lineage>
        <taxon>Bacteria</taxon>
        <taxon>Pseudomonadati</taxon>
        <taxon>Pseudomonadota</taxon>
        <taxon>Gammaproteobacteria</taxon>
        <taxon>Pseudomonadales</taxon>
        <taxon>Pseudomonadaceae</taxon>
        <taxon>Pseudomonas</taxon>
    </lineage>
</organism>
<keyword evidence="3" id="KW-0560">Oxidoreductase</keyword>
<accession>A0A0C2E707</accession>
<dbReference type="PATRIC" id="fig|226910.6.peg.4584"/>
<evidence type="ECO:0000259" key="6">
    <source>
        <dbReference type="Pfam" id="PF02668"/>
    </source>
</evidence>
<name>A0A0C2E707_9PSED</name>
<feature type="binding site" evidence="5">
    <location>
        <position position="293"/>
    </location>
    <ligand>
        <name>Fe cation</name>
        <dbReference type="ChEBI" id="CHEBI:24875"/>
    </ligand>
</feature>
<dbReference type="PIRSF" id="PIRSF019543">
    <property type="entry name" value="Clavaminate_syn"/>
    <property type="match status" value="1"/>
</dbReference>
<dbReference type="GO" id="GO:0016706">
    <property type="term" value="F:2-oxoglutarate-dependent dioxygenase activity"/>
    <property type="evidence" value="ECO:0007669"/>
    <property type="project" value="UniProtKB-ARBA"/>
</dbReference>
<dbReference type="Gene3D" id="3.60.130.10">
    <property type="entry name" value="Clavaminate synthase-like"/>
    <property type="match status" value="1"/>
</dbReference>